<evidence type="ECO:0000313" key="3">
    <source>
        <dbReference type="EMBL" id="KAK0657666.1"/>
    </source>
</evidence>
<protein>
    <submittedName>
        <fullName evidence="3">Uncharacterized protein</fullName>
    </submittedName>
</protein>
<feature type="coiled-coil region" evidence="1">
    <location>
        <begin position="112"/>
        <end position="139"/>
    </location>
</feature>
<dbReference type="EMBL" id="JAULSV010000001">
    <property type="protein sequence ID" value="KAK0657666.1"/>
    <property type="molecule type" value="Genomic_DNA"/>
</dbReference>
<evidence type="ECO:0000256" key="1">
    <source>
        <dbReference type="SAM" id="Coils"/>
    </source>
</evidence>
<comment type="caution">
    <text evidence="3">The sequence shown here is derived from an EMBL/GenBank/DDBJ whole genome shotgun (WGS) entry which is preliminary data.</text>
</comment>
<feature type="region of interest" description="Disordered" evidence="2">
    <location>
        <begin position="1"/>
        <end position="34"/>
    </location>
</feature>
<accession>A0AA40CZX1</accession>
<dbReference type="Proteomes" id="UP001174936">
    <property type="component" value="Unassembled WGS sequence"/>
</dbReference>
<feature type="compositionally biased region" description="Low complexity" evidence="2">
    <location>
        <begin position="18"/>
        <end position="34"/>
    </location>
</feature>
<feature type="region of interest" description="Disordered" evidence="2">
    <location>
        <begin position="139"/>
        <end position="180"/>
    </location>
</feature>
<proteinExistence type="predicted"/>
<sequence>MAPAEEARPPHQGNGDEPSSANGTSASPSSSTRVSANWVGNNMAQVWHDFIIPRFLVPKCHGSSPLTDPSPDSDAHLAWRGIDTTPIPTLWHRVTRGRASRECLARVRRNSHQQQRQTAAALEANLTSLENKLDELLASFSAPLEEEETTDKAASPDTKLPPKDSDKKGDEGQKTNSETK</sequence>
<keyword evidence="1" id="KW-0175">Coiled coil</keyword>
<evidence type="ECO:0000256" key="2">
    <source>
        <dbReference type="SAM" id="MobiDB-lite"/>
    </source>
</evidence>
<keyword evidence="4" id="KW-1185">Reference proteome</keyword>
<gene>
    <name evidence="3" type="ORF">B0T16DRAFT_386166</name>
</gene>
<name>A0AA40CZX1_9PEZI</name>
<organism evidence="3 4">
    <name type="scientific">Cercophora newfieldiana</name>
    <dbReference type="NCBI Taxonomy" id="92897"/>
    <lineage>
        <taxon>Eukaryota</taxon>
        <taxon>Fungi</taxon>
        <taxon>Dikarya</taxon>
        <taxon>Ascomycota</taxon>
        <taxon>Pezizomycotina</taxon>
        <taxon>Sordariomycetes</taxon>
        <taxon>Sordariomycetidae</taxon>
        <taxon>Sordariales</taxon>
        <taxon>Lasiosphaeriaceae</taxon>
        <taxon>Cercophora</taxon>
    </lineage>
</organism>
<evidence type="ECO:0000313" key="4">
    <source>
        <dbReference type="Proteomes" id="UP001174936"/>
    </source>
</evidence>
<reference evidence="3" key="1">
    <citation type="submission" date="2023-06" db="EMBL/GenBank/DDBJ databases">
        <title>Genome-scale phylogeny and comparative genomics of the fungal order Sordariales.</title>
        <authorList>
            <consortium name="Lawrence Berkeley National Laboratory"/>
            <person name="Hensen N."/>
            <person name="Bonometti L."/>
            <person name="Westerberg I."/>
            <person name="Brannstrom I.O."/>
            <person name="Guillou S."/>
            <person name="Cros-Aarteil S."/>
            <person name="Calhoun S."/>
            <person name="Haridas S."/>
            <person name="Kuo A."/>
            <person name="Mondo S."/>
            <person name="Pangilinan J."/>
            <person name="Riley R."/>
            <person name="Labutti K."/>
            <person name="Andreopoulos B."/>
            <person name="Lipzen A."/>
            <person name="Chen C."/>
            <person name="Yanf M."/>
            <person name="Daum C."/>
            <person name="Ng V."/>
            <person name="Clum A."/>
            <person name="Steindorff A."/>
            <person name="Ohm R."/>
            <person name="Martin F."/>
            <person name="Silar P."/>
            <person name="Natvig D."/>
            <person name="Lalanne C."/>
            <person name="Gautier V."/>
            <person name="Ament-Velasquez S.L."/>
            <person name="Kruys A."/>
            <person name="Hutchinson M.I."/>
            <person name="Powell A.J."/>
            <person name="Barry K."/>
            <person name="Miller A.N."/>
            <person name="Grigoriev I.V."/>
            <person name="Debuchy R."/>
            <person name="Gladieux P."/>
            <person name="Thoren M.H."/>
            <person name="Johannesson H."/>
        </authorList>
    </citation>
    <scope>NUCLEOTIDE SEQUENCE</scope>
    <source>
        <strain evidence="3">SMH2532-1</strain>
    </source>
</reference>
<feature type="compositionally biased region" description="Basic and acidic residues" evidence="2">
    <location>
        <begin position="160"/>
        <end position="180"/>
    </location>
</feature>
<dbReference type="AlphaFoldDB" id="A0AA40CZX1"/>